<dbReference type="PANTHER" id="PTHR42695:SF5">
    <property type="entry name" value="GLUTAMINE AMIDOTRANSFERASE YLR126C-RELATED"/>
    <property type="match status" value="1"/>
</dbReference>
<reference evidence="3" key="1">
    <citation type="journal article" date="2019" name="Int. J. Syst. Evol. Microbiol.">
        <title>The Global Catalogue of Microorganisms (GCM) 10K type strain sequencing project: providing services to taxonomists for standard genome sequencing and annotation.</title>
        <authorList>
            <consortium name="The Broad Institute Genomics Platform"/>
            <consortium name="The Broad Institute Genome Sequencing Center for Infectious Disease"/>
            <person name="Wu L."/>
            <person name="Ma J."/>
        </authorList>
    </citation>
    <scope>NUCLEOTIDE SEQUENCE [LARGE SCALE GENOMIC DNA]</scope>
    <source>
        <strain evidence="3">CGMCC 4.1415</strain>
    </source>
</reference>
<dbReference type="SUPFAM" id="SSF52317">
    <property type="entry name" value="Class I glutamine amidotransferase-like"/>
    <property type="match status" value="1"/>
</dbReference>
<dbReference type="PROSITE" id="PS51273">
    <property type="entry name" value="GATASE_TYPE_1"/>
    <property type="match status" value="1"/>
</dbReference>
<dbReference type="PANTHER" id="PTHR42695">
    <property type="entry name" value="GLUTAMINE AMIDOTRANSFERASE YLR126C-RELATED"/>
    <property type="match status" value="1"/>
</dbReference>
<sequence length="235" mass="25296">MQILVVENYEGTGLGQMGVAIGLAGGTVDIRRPYLGDALPQNADGHDGLVVLGGAQNAMADDVCPYFPALLNLIRDFEKKDRAIAGICLGSQLLARAFGGKNRIGGAREFGWTEIELTETAKGDAVFADLPEEFSIFQWHDDSFTLPEQATRLAGSAAVKNQAFRVGRAAYGFQFHFEADAQLVRQWSADFAPLIEKISPDWPQRLEQELAGKAAEADKTGLAIARNWVATVGAG</sequence>
<proteinExistence type="predicted"/>
<dbReference type="InterPro" id="IPR044992">
    <property type="entry name" value="ChyE-like"/>
</dbReference>
<dbReference type="InterPro" id="IPR029062">
    <property type="entry name" value="Class_I_gatase-like"/>
</dbReference>
<name>A0ABW0GYR9_9HYPH</name>
<evidence type="ECO:0000313" key="3">
    <source>
        <dbReference type="Proteomes" id="UP001596016"/>
    </source>
</evidence>
<feature type="domain" description="Glutamine amidotransferase" evidence="1">
    <location>
        <begin position="43"/>
        <end position="180"/>
    </location>
</feature>
<keyword evidence="2" id="KW-0315">Glutamine amidotransferase</keyword>
<dbReference type="InterPro" id="IPR017926">
    <property type="entry name" value="GATASE"/>
</dbReference>
<dbReference type="Proteomes" id="UP001596016">
    <property type="component" value="Unassembled WGS sequence"/>
</dbReference>
<organism evidence="2 3">
    <name type="scientific">Aquamicrobium segne</name>
    <dbReference type="NCBI Taxonomy" id="469547"/>
    <lineage>
        <taxon>Bacteria</taxon>
        <taxon>Pseudomonadati</taxon>
        <taxon>Pseudomonadota</taxon>
        <taxon>Alphaproteobacteria</taxon>
        <taxon>Hyphomicrobiales</taxon>
        <taxon>Phyllobacteriaceae</taxon>
        <taxon>Aquamicrobium</taxon>
    </lineage>
</organism>
<protein>
    <submittedName>
        <fullName evidence="2">Type 1 glutamine amidotransferase</fullName>
    </submittedName>
</protein>
<gene>
    <name evidence="2" type="ORF">ACFPLB_11790</name>
</gene>
<dbReference type="Gene3D" id="3.40.50.880">
    <property type="match status" value="1"/>
</dbReference>
<dbReference type="CDD" id="cd01741">
    <property type="entry name" value="GATase1_1"/>
    <property type="match status" value="1"/>
</dbReference>
<dbReference type="Pfam" id="PF00117">
    <property type="entry name" value="GATase"/>
    <property type="match status" value="1"/>
</dbReference>
<comment type="caution">
    <text evidence="2">The sequence shown here is derived from an EMBL/GenBank/DDBJ whole genome shotgun (WGS) entry which is preliminary data.</text>
</comment>
<evidence type="ECO:0000313" key="2">
    <source>
        <dbReference type="EMBL" id="MFC5386642.1"/>
    </source>
</evidence>
<dbReference type="EMBL" id="JBHSLL010000039">
    <property type="protein sequence ID" value="MFC5386642.1"/>
    <property type="molecule type" value="Genomic_DNA"/>
</dbReference>
<evidence type="ECO:0000259" key="1">
    <source>
        <dbReference type="Pfam" id="PF00117"/>
    </source>
</evidence>
<dbReference type="RefSeq" id="WP_378229826.1">
    <property type="nucleotide sequence ID" value="NZ_JBHSLL010000039.1"/>
</dbReference>
<accession>A0ABW0GYR9</accession>
<keyword evidence="3" id="KW-1185">Reference proteome</keyword>